<feature type="transmembrane region" description="Helical" evidence="1">
    <location>
        <begin position="189"/>
        <end position="215"/>
    </location>
</feature>
<keyword evidence="1" id="KW-0812">Transmembrane</keyword>
<organism evidence="3 4">
    <name type="scientific">Olea europaea subsp. europaea</name>
    <dbReference type="NCBI Taxonomy" id="158383"/>
    <lineage>
        <taxon>Eukaryota</taxon>
        <taxon>Viridiplantae</taxon>
        <taxon>Streptophyta</taxon>
        <taxon>Embryophyta</taxon>
        <taxon>Tracheophyta</taxon>
        <taxon>Spermatophyta</taxon>
        <taxon>Magnoliopsida</taxon>
        <taxon>eudicotyledons</taxon>
        <taxon>Gunneridae</taxon>
        <taxon>Pentapetalae</taxon>
        <taxon>asterids</taxon>
        <taxon>lamiids</taxon>
        <taxon>Lamiales</taxon>
        <taxon>Oleaceae</taxon>
        <taxon>Oleeae</taxon>
        <taxon>Olea</taxon>
    </lineage>
</organism>
<feature type="transmembrane region" description="Helical" evidence="1">
    <location>
        <begin position="221"/>
        <end position="240"/>
    </location>
</feature>
<feature type="domain" description="PGG" evidence="2">
    <location>
        <begin position="99"/>
        <end position="213"/>
    </location>
</feature>
<protein>
    <recommendedName>
        <fullName evidence="2">PGG domain-containing protein</fullName>
    </recommendedName>
</protein>
<sequence length="262" mass="29481">MQTSGNNDDHIIQIEESRDEDMMERMAHEGLTITTRGTERSLMGMKRDTFKNSYLHLAAKLSPHSQLERISGAALQMQRELQWFNVVDEHKKLAKEAETWMKDRAGSSMIVGTLIAAVMFPTAFTVPGGNKNDTGMPTMLETQRIPFLIFIVTNTLSMFSSSMSVLMFLGILSGRYAEEDFFKSLPVKLIFGLTCLFFSIVTMMASFGSALYLILHEKLSWVTLSIFILSAIPIVLFSILQFPLLIEMTNQTYGGGIFGKYK</sequence>
<dbReference type="PANTHER" id="PTHR24177:SF335">
    <property type="entry name" value="PGG DOMAIN-CONTAINING PROTEIN"/>
    <property type="match status" value="1"/>
</dbReference>
<dbReference type="Pfam" id="PF13962">
    <property type="entry name" value="PGG"/>
    <property type="match status" value="1"/>
</dbReference>
<feature type="transmembrane region" description="Helical" evidence="1">
    <location>
        <begin position="147"/>
        <end position="169"/>
    </location>
</feature>
<feature type="transmembrane region" description="Helical" evidence="1">
    <location>
        <begin position="109"/>
        <end position="127"/>
    </location>
</feature>
<evidence type="ECO:0000259" key="2">
    <source>
        <dbReference type="Pfam" id="PF13962"/>
    </source>
</evidence>
<evidence type="ECO:0000256" key="1">
    <source>
        <dbReference type="SAM" id="Phobius"/>
    </source>
</evidence>
<dbReference type="Gramene" id="OE9A068882T1">
    <property type="protein sequence ID" value="OE9A068882C1"/>
    <property type="gene ID" value="OE9A068882"/>
</dbReference>
<gene>
    <name evidence="3" type="ORF">OLEA9_A068882</name>
</gene>
<evidence type="ECO:0000313" key="3">
    <source>
        <dbReference type="EMBL" id="CAA2984573.1"/>
    </source>
</evidence>
<keyword evidence="1" id="KW-1133">Transmembrane helix</keyword>
<dbReference type="EMBL" id="CACTIH010003771">
    <property type="protein sequence ID" value="CAA2984573.1"/>
    <property type="molecule type" value="Genomic_DNA"/>
</dbReference>
<dbReference type="PANTHER" id="PTHR24177">
    <property type="entry name" value="CASKIN"/>
    <property type="match status" value="1"/>
</dbReference>
<keyword evidence="4" id="KW-1185">Reference proteome</keyword>
<name>A0A8S0RZ21_OLEEU</name>
<proteinExistence type="predicted"/>
<evidence type="ECO:0000313" key="4">
    <source>
        <dbReference type="Proteomes" id="UP000594638"/>
    </source>
</evidence>
<dbReference type="GO" id="GO:0016020">
    <property type="term" value="C:membrane"/>
    <property type="evidence" value="ECO:0007669"/>
    <property type="project" value="TreeGrafter"/>
</dbReference>
<dbReference type="Proteomes" id="UP000594638">
    <property type="component" value="Unassembled WGS sequence"/>
</dbReference>
<dbReference type="OrthoDB" id="1718144at2759"/>
<accession>A0A8S0RZ21</accession>
<dbReference type="AlphaFoldDB" id="A0A8S0RZ21"/>
<comment type="caution">
    <text evidence="3">The sequence shown here is derived from an EMBL/GenBank/DDBJ whole genome shotgun (WGS) entry which is preliminary data.</text>
</comment>
<keyword evidence="1" id="KW-0472">Membrane</keyword>
<reference evidence="3 4" key="1">
    <citation type="submission" date="2019-12" db="EMBL/GenBank/DDBJ databases">
        <authorList>
            <person name="Alioto T."/>
            <person name="Alioto T."/>
            <person name="Gomez Garrido J."/>
        </authorList>
    </citation>
    <scope>NUCLEOTIDE SEQUENCE [LARGE SCALE GENOMIC DNA]</scope>
</reference>
<dbReference type="InterPro" id="IPR026961">
    <property type="entry name" value="PGG_dom"/>
</dbReference>